<dbReference type="PROSITE" id="PS00560">
    <property type="entry name" value="CARBOXYPEPT_SER_HIS"/>
    <property type="match status" value="1"/>
</dbReference>
<organism evidence="8 9">
    <name type="scientific">Phialemonium atrogriseum</name>
    <dbReference type="NCBI Taxonomy" id="1093897"/>
    <lineage>
        <taxon>Eukaryota</taxon>
        <taxon>Fungi</taxon>
        <taxon>Dikarya</taxon>
        <taxon>Ascomycota</taxon>
        <taxon>Pezizomycotina</taxon>
        <taxon>Sordariomycetes</taxon>
        <taxon>Sordariomycetidae</taxon>
        <taxon>Cephalothecales</taxon>
        <taxon>Cephalothecaceae</taxon>
        <taxon>Phialemonium</taxon>
    </lineage>
</organism>
<dbReference type="AlphaFoldDB" id="A0AAJ0CAR8"/>
<dbReference type="PRINTS" id="PR00724">
    <property type="entry name" value="CRBOXYPTASEC"/>
</dbReference>
<dbReference type="InterPro" id="IPR033124">
    <property type="entry name" value="Ser_caboxypep_his_AS"/>
</dbReference>
<evidence type="ECO:0000256" key="7">
    <source>
        <dbReference type="SAM" id="MobiDB-lite"/>
    </source>
</evidence>
<dbReference type="InterPro" id="IPR018202">
    <property type="entry name" value="Ser_caboxypep_ser_AS"/>
</dbReference>
<evidence type="ECO:0000256" key="6">
    <source>
        <dbReference type="RuleBase" id="RU361156"/>
    </source>
</evidence>
<evidence type="ECO:0000256" key="1">
    <source>
        <dbReference type="ARBA" id="ARBA00009431"/>
    </source>
</evidence>
<reference evidence="8" key="1">
    <citation type="submission" date="2023-06" db="EMBL/GenBank/DDBJ databases">
        <title>Genome-scale phylogeny and comparative genomics of the fungal order Sordariales.</title>
        <authorList>
            <consortium name="Lawrence Berkeley National Laboratory"/>
            <person name="Hensen N."/>
            <person name="Bonometti L."/>
            <person name="Westerberg I."/>
            <person name="Brannstrom I.O."/>
            <person name="Guillou S."/>
            <person name="Cros-Aarteil S."/>
            <person name="Calhoun S."/>
            <person name="Haridas S."/>
            <person name="Kuo A."/>
            <person name="Mondo S."/>
            <person name="Pangilinan J."/>
            <person name="Riley R."/>
            <person name="Labutti K."/>
            <person name="Andreopoulos B."/>
            <person name="Lipzen A."/>
            <person name="Chen C."/>
            <person name="Yanf M."/>
            <person name="Daum C."/>
            <person name="Ng V."/>
            <person name="Clum A."/>
            <person name="Steindorff A."/>
            <person name="Ohm R."/>
            <person name="Martin F."/>
            <person name="Silar P."/>
            <person name="Natvig D."/>
            <person name="Lalanne C."/>
            <person name="Gautier V."/>
            <person name="Ament-Velasquez S.L."/>
            <person name="Kruys A."/>
            <person name="Hutchinson M.I."/>
            <person name="Powell A.J."/>
            <person name="Barry K."/>
            <person name="Miller A.N."/>
            <person name="Grigoriev I.V."/>
            <person name="Debuchy R."/>
            <person name="Gladieux P."/>
            <person name="Thoren M.H."/>
            <person name="Johannesson H."/>
        </authorList>
    </citation>
    <scope>NUCLEOTIDE SEQUENCE</scope>
    <source>
        <strain evidence="8">8032-3</strain>
    </source>
</reference>
<evidence type="ECO:0000256" key="2">
    <source>
        <dbReference type="ARBA" id="ARBA00022645"/>
    </source>
</evidence>
<evidence type="ECO:0000313" key="8">
    <source>
        <dbReference type="EMBL" id="KAK1771784.1"/>
    </source>
</evidence>
<dbReference type="PANTHER" id="PTHR11802">
    <property type="entry name" value="SERINE PROTEASE FAMILY S10 SERINE CARBOXYPEPTIDASE"/>
    <property type="match status" value="1"/>
</dbReference>
<dbReference type="GO" id="GO:0006508">
    <property type="term" value="P:proteolysis"/>
    <property type="evidence" value="ECO:0007669"/>
    <property type="project" value="UniProtKB-KW"/>
</dbReference>
<dbReference type="Gene3D" id="3.40.50.1820">
    <property type="entry name" value="alpha/beta hydrolase"/>
    <property type="match status" value="1"/>
</dbReference>
<dbReference type="InterPro" id="IPR029058">
    <property type="entry name" value="AB_hydrolase_fold"/>
</dbReference>
<feature type="compositionally biased region" description="Low complexity" evidence="7">
    <location>
        <begin position="615"/>
        <end position="631"/>
    </location>
</feature>
<evidence type="ECO:0000256" key="3">
    <source>
        <dbReference type="ARBA" id="ARBA00022670"/>
    </source>
</evidence>
<dbReference type="GO" id="GO:0000324">
    <property type="term" value="C:fungal-type vacuole"/>
    <property type="evidence" value="ECO:0007669"/>
    <property type="project" value="TreeGrafter"/>
</dbReference>
<keyword evidence="6" id="KW-0732">Signal</keyword>
<sequence>MIMPSALSSRVLLYSFLAAFLAFPAACLNQFPPSTANLTTISSPVDFDIKISFKVPDGACKTAFDTQQQYTGWVSVPGSFPTNIFFWFVAARESTSLLTIWLNGGPGSSSMFGFFAESGPCEVVEAGADRLETAAREWGWDRASNMLFIDQPNQVGFSYDIPTNGSMDLVHGVTSTPPSRLPEDRTLPTFLNGTFSSLNANNTANTTEVAAMAIWHMLQGFLGAFPEYNPPNNSSLGVNLFAESYGGKYGPVFAETWEEQNAKRANGSLSESTLDIHLVALGIVNGCVDDLIQGPSYATMAVNNTYGVEVISPVRANLANATFYQPNGCRDKIVQCREAAAEFDPDNNGDIESVNSLCSDATQTCNGQLLSPYVDTGRSVYDIAHMTPDSYPPSYYIDYLNSLEVQDAIGSVVNYTDSSNAVRNAFSSTGDWERGPIVPKLAALIKSGVRVGLMYGDRDFICNWIGGEAVSLSIAASVGEPYASRFPSAGYAPVIVNDSYIGGVVRQFGNLSFSRIYQAGHFVPAYQPETAFQVFARIVMGTSISTGEPIAVDSFNTTGPANATSSLRLPGSPAPTCYVRALGASCPDDAVSSILRDEGVIVNGAWYPASSDWPGASATASPSSSGGRTASGSGGGGEASQTLTGLFTATATPKSAGMRESPSPRGPVLLGLILAVSLAYRS</sequence>
<dbReference type="GO" id="GO:0004185">
    <property type="term" value="F:serine-type carboxypeptidase activity"/>
    <property type="evidence" value="ECO:0007669"/>
    <property type="project" value="UniProtKB-UniRule"/>
</dbReference>
<dbReference type="Pfam" id="PF00450">
    <property type="entry name" value="Peptidase_S10"/>
    <property type="match status" value="1"/>
</dbReference>
<feature type="chain" id="PRO_5042313676" description="Carboxypeptidase" evidence="6">
    <location>
        <begin position="28"/>
        <end position="682"/>
    </location>
</feature>
<comment type="similarity">
    <text evidence="1 6">Belongs to the peptidase S10 family.</text>
</comment>
<keyword evidence="4 6" id="KW-0378">Hydrolase</keyword>
<keyword evidence="2 6" id="KW-0121">Carboxypeptidase</keyword>
<dbReference type="Proteomes" id="UP001244011">
    <property type="component" value="Unassembled WGS sequence"/>
</dbReference>
<dbReference type="EMBL" id="MU838998">
    <property type="protein sequence ID" value="KAK1771784.1"/>
    <property type="molecule type" value="Genomic_DNA"/>
</dbReference>
<keyword evidence="9" id="KW-1185">Reference proteome</keyword>
<dbReference type="SUPFAM" id="SSF53474">
    <property type="entry name" value="alpha/beta-Hydrolases"/>
    <property type="match status" value="1"/>
</dbReference>
<proteinExistence type="inferred from homology"/>
<dbReference type="PROSITE" id="PS00131">
    <property type="entry name" value="CARBOXYPEPT_SER_SER"/>
    <property type="match status" value="1"/>
</dbReference>
<dbReference type="EC" id="3.4.16.-" evidence="6"/>
<dbReference type="PANTHER" id="PTHR11802:SF404">
    <property type="entry name" value="CARBOXYPEPTIDASE"/>
    <property type="match status" value="1"/>
</dbReference>
<feature type="region of interest" description="Disordered" evidence="7">
    <location>
        <begin position="613"/>
        <end position="641"/>
    </location>
</feature>
<keyword evidence="3 6" id="KW-0645">Protease</keyword>
<comment type="caution">
    <text evidence="8">The sequence shown here is derived from an EMBL/GenBank/DDBJ whole genome shotgun (WGS) entry which is preliminary data.</text>
</comment>
<feature type="signal peptide" evidence="6">
    <location>
        <begin position="1"/>
        <end position="27"/>
    </location>
</feature>
<gene>
    <name evidence="8" type="ORF">QBC33DRAFT_565932</name>
</gene>
<dbReference type="RefSeq" id="XP_060287997.1">
    <property type="nucleotide sequence ID" value="XM_060430437.1"/>
</dbReference>
<dbReference type="GeneID" id="85313624"/>
<protein>
    <recommendedName>
        <fullName evidence="6">Carboxypeptidase</fullName>
        <ecNumber evidence="6">3.4.16.-</ecNumber>
    </recommendedName>
</protein>
<name>A0AAJ0CAR8_9PEZI</name>
<evidence type="ECO:0000256" key="5">
    <source>
        <dbReference type="ARBA" id="ARBA00023180"/>
    </source>
</evidence>
<evidence type="ECO:0000256" key="4">
    <source>
        <dbReference type="ARBA" id="ARBA00022801"/>
    </source>
</evidence>
<accession>A0AAJ0CAR8</accession>
<keyword evidence="5" id="KW-0325">Glycoprotein</keyword>
<evidence type="ECO:0000313" key="9">
    <source>
        <dbReference type="Proteomes" id="UP001244011"/>
    </source>
</evidence>
<dbReference type="InterPro" id="IPR001563">
    <property type="entry name" value="Peptidase_S10"/>
</dbReference>